<dbReference type="STRING" id="230819.A0A5C3KKG9"/>
<evidence type="ECO:0000313" key="1">
    <source>
        <dbReference type="EMBL" id="TFK20427.1"/>
    </source>
</evidence>
<dbReference type="EMBL" id="ML210300">
    <property type="protein sequence ID" value="TFK20427.1"/>
    <property type="molecule type" value="Genomic_DNA"/>
</dbReference>
<dbReference type="OrthoDB" id="3058213at2759"/>
<protein>
    <submittedName>
        <fullName evidence="1">Uncharacterized protein</fullName>
    </submittedName>
</protein>
<organism evidence="1 2">
    <name type="scientific">Coprinopsis marcescibilis</name>
    <name type="common">Agaric fungus</name>
    <name type="synonym">Psathyrella marcescibilis</name>
    <dbReference type="NCBI Taxonomy" id="230819"/>
    <lineage>
        <taxon>Eukaryota</taxon>
        <taxon>Fungi</taxon>
        <taxon>Dikarya</taxon>
        <taxon>Basidiomycota</taxon>
        <taxon>Agaricomycotina</taxon>
        <taxon>Agaricomycetes</taxon>
        <taxon>Agaricomycetidae</taxon>
        <taxon>Agaricales</taxon>
        <taxon>Agaricineae</taxon>
        <taxon>Psathyrellaceae</taxon>
        <taxon>Coprinopsis</taxon>
    </lineage>
</organism>
<evidence type="ECO:0000313" key="2">
    <source>
        <dbReference type="Proteomes" id="UP000307440"/>
    </source>
</evidence>
<accession>A0A5C3KKG9</accession>
<keyword evidence="2" id="KW-1185">Reference proteome</keyword>
<name>A0A5C3KKG9_COPMA</name>
<reference evidence="1 2" key="1">
    <citation type="journal article" date="2019" name="Nat. Ecol. Evol.">
        <title>Megaphylogeny resolves global patterns of mushroom evolution.</title>
        <authorList>
            <person name="Varga T."/>
            <person name="Krizsan K."/>
            <person name="Foldi C."/>
            <person name="Dima B."/>
            <person name="Sanchez-Garcia M."/>
            <person name="Sanchez-Ramirez S."/>
            <person name="Szollosi G.J."/>
            <person name="Szarkandi J.G."/>
            <person name="Papp V."/>
            <person name="Albert L."/>
            <person name="Andreopoulos W."/>
            <person name="Angelini C."/>
            <person name="Antonin V."/>
            <person name="Barry K.W."/>
            <person name="Bougher N.L."/>
            <person name="Buchanan P."/>
            <person name="Buyck B."/>
            <person name="Bense V."/>
            <person name="Catcheside P."/>
            <person name="Chovatia M."/>
            <person name="Cooper J."/>
            <person name="Damon W."/>
            <person name="Desjardin D."/>
            <person name="Finy P."/>
            <person name="Geml J."/>
            <person name="Haridas S."/>
            <person name="Hughes K."/>
            <person name="Justo A."/>
            <person name="Karasinski D."/>
            <person name="Kautmanova I."/>
            <person name="Kiss B."/>
            <person name="Kocsube S."/>
            <person name="Kotiranta H."/>
            <person name="LaButti K.M."/>
            <person name="Lechner B.E."/>
            <person name="Liimatainen K."/>
            <person name="Lipzen A."/>
            <person name="Lukacs Z."/>
            <person name="Mihaltcheva S."/>
            <person name="Morgado L.N."/>
            <person name="Niskanen T."/>
            <person name="Noordeloos M.E."/>
            <person name="Ohm R.A."/>
            <person name="Ortiz-Santana B."/>
            <person name="Ovrebo C."/>
            <person name="Racz N."/>
            <person name="Riley R."/>
            <person name="Savchenko A."/>
            <person name="Shiryaev A."/>
            <person name="Soop K."/>
            <person name="Spirin V."/>
            <person name="Szebenyi C."/>
            <person name="Tomsovsky M."/>
            <person name="Tulloss R.E."/>
            <person name="Uehling J."/>
            <person name="Grigoriev I.V."/>
            <person name="Vagvolgyi C."/>
            <person name="Papp T."/>
            <person name="Martin F.M."/>
            <person name="Miettinen O."/>
            <person name="Hibbett D.S."/>
            <person name="Nagy L.G."/>
        </authorList>
    </citation>
    <scope>NUCLEOTIDE SEQUENCE [LARGE SCALE GENOMIC DNA]</scope>
    <source>
        <strain evidence="1 2">CBS 121175</strain>
    </source>
</reference>
<dbReference type="AlphaFoldDB" id="A0A5C3KKG9"/>
<sequence length="193" mass="21788">MSTYYDIQDGRAYVIQCFESRPFFDCGLKFRIARMYGIDSWIEPATRELMKRGILELTTDVANNVGFETYHTIIETKTRIGDLRTGMAFVPLPLNEDLGCTQKKKCCSSWETQWWVIIAPHILHPEAPISGFWLRIELEGSKLPGVCNGCQSGTVRAMNEKGFFDKEDGLIEEGVAKVKARYGHASLAQPTLS</sequence>
<gene>
    <name evidence="1" type="ORF">FA15DRAFT_708082</name>
</gene>
<dbReference type="Proteomes" id="UP000307440">
    <property type="component" value="Unassembled WGS sequence"/>
</dbReference>
<proteinExistence type="predicted"/>